<dbReference type="InterPro" id="IPR029044">
    <property type="entry name" value="Nucleotide-diphossugar_trans"/>
</dbReference>
<dbReference type="PANTHER" id="PTHR22916">
    <property type="entry name" value="GLYCOSYLTRANSFERASE"/>
    <property type="match status" value="1"/>
</dbReference>
<organism evidence="3 4">
    <name type="scientific">Dorea formicigenerans</name>
    <dbReference type="NCBI Taxonomy" id="39486"/>
    <lineage>
        <taxon>Bacteria</taxon>
        <taxon>Bacillati</taxon>
        <taxon>Bacillota</taxon>
        <taxon>Clostridia</taxon>
        <taxon>Lachnospirales</taxon>
        <taxon>Lachnospiraceae</taxon>
        <taxon>Dorea</taxon>
    </lineage>
</organism>
<dbReference type="Proteomes" id="UP000260664">
    <property type="component" value="Unassembled WGS sequence"/>
</dbReference>
<evidence type="ECO:0000313" key="4">
    <source>
        <dbReference type="Proteomes" id="UP000260664"/>
    </source>
</evidence>
<dbReference type="SUPFAM" id="SSF53448">
    <property type="entry name" value="Nucleotide-diphospho-sugar transferases"/>
    <property type="match status" value="1"/>
</dbReference>
<dbReference type="AlphaFoldDB" id="A0A3E4F7G0"/>
<accession>A0A3E4F7G0</accession>
<dbReference type="EMBL" id="QSOI01000005">
    <property type="protein sequence ID" value="RGI85015.1"/>
    <property type="molecule type" value="Genomic_DNA"/>
</dbReference>
<gene>
    <name evidence="3" type="ORF">DXD84_06050</name>
</gene>
<dbReference type="PANTHER" id="PTHR22916:SF3">
    <property type="entry name" value="UDP-GLCNAC:BETAGAL BETA-1,3-N-ACETYLGLUCOSAMINYLTRANSFERASE-LIKE PROTEIN 1"/>
    <property type="match status" value="1"/>
</dbReference>
<dbReference type="RefSeq" id="WP_117494804.1">
    <property type="nucleotide sequence ID" value="NZ_QSOI01000005.1"/>
</dbReference>
<sequence length="410" mass="48648">MNQPLVSVLIANYNHEDTITETLQSVLNQTYKNMQIIVIDDGSTDESWNLINQFDDSRIEAFRLEKNQHVCAATNYGMTKIKGDYVARTDSDDIWYPNKIERQIQYMTMHKDCKVCFTWCDFIDENGVNINDVETNRVRLHEASFSSQEDAIERFYFRGNCLAHSSVVMETEVMNTVGVYDVGYNQLHDFDYWIRIAKRYPIDVIKEKCMAVRRFLNQENRETNMSNMSESTETRVFNEYMELRAHYFEDMSDELFIKAFGKYFRKKGQLNPEQLECEKAFLMCRPQDGWNGIPPAGLGRIHELLMNNKTKKILEDDYNLGIKDYYKLLGNHLYNDSILQTKSRNMQEENKYLIEKRNNLINEHEKLYEKIQILQEEKNDLINEIELYENSTSWKMTKPLRTLGRKLKRK</sequence>
<dbReference type="CDD" id="cd00761">
    <property type="entry name" value="Glyco_tranf_GTA_type"/>
    <property type="match status" value="1"/>
</dbReference>
<dbReference type="GO" id="GO:0016758">
    <property type="term" value="F:hexosyltransferase activity"/>
    <property type="evidence" value="ECO:0007669"/>
    <property type="project" value="UniProtKB-ARBA"/>
</dbReference>
<protein>
    <submittedName>
        <fullName evidence="3">Glycosyltransferase</fullName>
    </submittedName>
</protein>
<comment type="caution">
    <text evidence="3">The sequence shown here is derived from an EMBL/GenBank/DDBJ whole genome shotgun (WGS) entry which is preliminary data.</text>
</comment>
<dbReference type="InterPro" id="IPR001173">
    <property type="entry name" value="Glyco_trans_2-like"/>
</dbReference>
<keyword evidence="3" id="KW-0808">Transferase</keyword>
<reference evidence="3 4" key="1">
    <citation type="submission" date="2018-08" db="EMBL/GenBank/DDBJ databases">
        <title>A genome reference for cultivated species of the human gut microbiota.</title>
        <authorList>
            <person name="Zou Y."/>
            <person name="Xue W."/>
            <person name="Luo G."/>
        </authorList>
    </citation>
    <scope>NUCLEOTIDE SEQUENCE [LARGE SCALE GENOMIC DNA]</scope>
    <source>
        <strain evidence="3 4">TM09-19AC</strain>
    </source>
</reference>
<dbReference type="Pfam" id="PF00535">
    <property type="entry name" value="Glycos_transf_2"/>
    <property type="match status" value="1"/>
</dbReference>
<name>A0A3E4F7G0_9FIRM</name>
<feature type="coiled-coil region" evidence="1">
    <location>
        <begin position="343"/>
        <end position="391"/>
    </location>
</feature>
<dbReference type="Gene3D" id="3.90.550.10">
    <property type="entry name" value="Spore Coat Polysaccharide Biosynthesis Protein SpsA, Chain A"/>
    <property type="match status" value="1"/>
</dbReference>
<proteinExistence type="predicted"/>
<feature type="domain" description="Glycosyltransferase 2-like" evidence="2">
    <location>
        <begin position="7"/>
        <end position="119"/>
    </location>
</feature>
<evidence type="ECO:0000313" key="3">
    <source>
        <dbReference type="EMBL" id="RGI85015.1"/>
    </source>
</evidence>
<keyword evidence="1" id="KW-0175">Coiled coil</keyword>
<evidence type="ECO:0000259" key="2">
    <source>
        <dbReference type="Pfam" id="PF00535"/>
    </source>
</evidence>
<evidence type="ECO:0000256" key="1">
    <source>
        <dbReference type="SAM" id="Coils"/>
    </source>
</evidence>